<reference evidence="1 2" key="1">
    <citation type="journal article" date="2018" name="Front. Plant Sci.">
        <title>Red Clover (Trifolium pratense) and Zigzag Clover (T. medium) - A Picture of Genomic Similarities and Differences.</title>
        <authorList>
            <person name="Dluhosova J."/>
            <person name="Istvanek J."/>
            <person name="Nedelnik J."/>
            <person name="Repkova J."/>
        </authorList>
    </citation>
    <scope>NUCLEOTIDE SEQUENCE [LARGE SCALE GENOMIC DNA]</scope>
    <source>
        <strain evidence="2">cv. 10/8</strain>
        <tissue evidence="1">Leaf</tissue>
    </source>
</reference>
<sequence length="54" mass="6175">TGNFGAIEAKFWSMFIVVRRWCSLTLQLASCYCLILDDEYHFHSLAVALLCSCK</sequence>
<protein>
    <submittedName>
        <fullName evidence="1">Uncharacterized protein</fullName>
    </submittedName>
</protein>
<evidence type="ECO:0000313" key="2">
    <source>
        <dbReference type="Proteomes" id="UP000265520"/>
    </source>
</evidence>
<evidence type="ECO:0000313" key="1">
    <source>
        <dbReference type="EMBL" id="MCI40189.1"/>
    </source>
</evidence>
<dbReference type="Proteomes" id="UP000265520">
    <property type="component" value="Unassembled WGS sequence"/>
</dbReference>
<proteinExistence type="predicted"/>
<organism evidence="1 2">
    <name type="scientific">Trifolium medium</name>
    <dbReference type="NCBI Taxonomy" id="97028"/>
    <lineage>
        <taxon>Eukaryota</taxon>
        <taxon>Viridiplantae</taxon>
        <taxon>Streptophyta</taxon>
        <taxon>Embryophyta</taxon>
        <taxon>Tracheophyta</taxon>
        <taxon>Spermatophyta</taxon>
        <taxon>Magnoliopsida</taxon>
        <taxon>eudicotyledons</taxon>
        <taxon>Gunneridae</taxon>
        <taxon>Pentapetalae</taxon>
        <taxon>rosids</taxon>
        <taxon>fabids</taxon>
        <taxon>Fabales</taxon>
        <taxon>Fabaceae</taxon>
        <taxon>Papilionoideae</taxon>
        <taxon>50 kb inversion clade</taxon>
        <taxon>NPAAA clade</taxon>
        <taxon>Hologalegina</taxon>
        <taxon>IRL clade</taxon>
        <taxon>Trifolieae</taxon>
        <taxon>Trifolium</taxon>
    </lineage>
</organism>
<feature type="non-terminal residue" evidence="1">
    <location>
        <position position="1"/>
    </location>
</feature>
<keyword evidence="2" id="KW-1185">Reference proteome</keyword>
<accession>A0A392RUZ4</accession>
<dbReference type="AlphaFoldDB" id="A0A392RUZ4"/>
<name>A0A392RUZ4_9FABA</name>
<dbReference type="EMBL" id="LXQA010276989">
    <property type="protein sequence ID" value="MCI40189.1"/>
    <property type="molecule type" value="Genomic_DNA"/>
</dbReference>
<comment type="caution">
    <text evidence="1">The sequence shown here is derived from an EMBL/GenBank/DDBJ whole genome shotgun (WGS) entry which is preliminary data.</text>
</comment>